<dbReference type="KEGG" id="vg:35381946"/>
<accession>A0A2I2L3K5</accession>
<protein>
    <submittedName>
        <fullName evidence="1">Uncharacterized protein</fullName>
    </submittedName>
</protein>
<evidence type="ECO:0000313" key="2">
    <source>
        <dbReference type="Proteomes" id="UP000236316"/>
    </source>
</evidence>
<dbReference type="Proteomes" id="UP000236316">
    <property type="component" value="Segment"/>
</dbReference>
<organism evidence="1">
    <name type="scientific">Orpheovirus IHUMI-LCC2</name>
    <dbReference type="NCBI Taxonomy" id="2023057"/>
    <lineage>
        <taxon>Viruses</taxon>
        <taxon>Varidnaviria</taxon>
        <taxon>Bamfordvirae</taxon>
        <taxon>Nucleocytoviricota</taxon>
        <taxon>Megaviricetes</taxon>
        <taxon>Pimascovirales</taxon>
        <taxon>Ocovirineae</taxon>
        <taxon>Orpheoviridae</taxon>
        <taxon>Alphaorpheovirus</taxon>
        <taxon>Alphaorpheovirus massiliense</taxon>
    </lineage>
</organism>
<reference evidence="1" key="1">
    <citation type="submission" date="2017-08" db="EMBL/GenBank/DDBJ databases">
        <authorList>
            <consortium name="Urmite Genomes"/>
        </authorList>
    </citation>
    <scope>NUCLEOTIDE SEQUENCE [LARGE SCALE GENOMIC DNA]</scope>
    <source>
        <strain evidence="1">IHUMI-LCC2</strain>
    </source>
</reference>
<proteinExistence type="predicted"/>
<name>A0A2I2L3K5_9VIRU</name>
<dbReference type="GeneID" id="35381946"/>
<gene>
    <name evidence="1" type="ORF">ORPV_186</name>
</gene>
<evidence type="ECO:0000313" key="1">
    <source>
        <dbReference type="EMBL" id="SNW62090.1"/>
    </source>
</evidence>
<sequence>MNNVKVNIRFFRFQGYPPSQDNNFSQIEWIYPANKELFSQVTKYKFMEVDFPSKYFGSILDSLNLLAEIYKKDSYYLYGLLTVYVNDIKKFTDTINIFKTFEPLCLSKHTDTIKIYINKDENKRNELEYIKINRLNS</sequence>
<dbReference type="RefSeq" id="YP_009448392.1">
    <property type="nucleotide sequence ID" value="NC_036594.1"/>
</dbReference>
<keyword evidence="2" id="KW-1185">Reference proteome</keyword>
<dbReference type="EMBL" id="LT906555">
    <property type="protein sequence ID" value="SNW62090.1"/>
    <property type="molecule type" value="Genomic_DNA"/>
</dbReference>